<gene>
    <name evidence="4" type="ORF">SAMN05421837_102959</name>
</gene>
<dbReference type="InterPro" id="IPR003018">
    <property type="entry name" value="GAF"/>
</dbReference>
<dbReference type="Gene3D" id="3.30.450.40">
    <property type="match status" value="1"/>
</dbReference>
<dbReference type="InterPro" id="IPR029016">
    <property type="entry name" value="GAF-like_dom_sf"/>
</dbReference>
<reference evidence="5" key="1">
    <citation type="submission" date="2016-10" db="EMBL/GenBank/DDBJ databases">
        <authorList>
            <person name="Varghese N."/>
            <person name="Submissions S."/>
        </authorList>
    </citation>
    <scope>NUCLEOTIDE SEQUENCE [LARGE SCALE GENOMIC DNA]</scope>
    <source>
        <strain evidence="5">DSM 44654</strain>
    </source>
</reference>
<evidence type="ECO:0000313" key="5">
    <source>
        <dbReference type="Proteomes" id="UP000198878"/>
    </source>
</evidence>
<organism evidence="4 5">
    <name type="scientific">Amycolatopsis pretoriensis</name>
    <dbReference type="NCBI Taxonomy" id="218821"/>
    <lineage>
        <taxon>Bacteria</taxon>
        <taxon>Bacillati</taxon>
        <taxon>Actinomycetota</taxon>
        <taxon>Actinomycetes</taxon>
        <taxon>Pseudonocardiales</taxon>
        <taxon>Pseudonocardiaceae</taxon>
        <taxon>Amycolatopsis</taxon>
    </lineage>
</organism>
<evidence type="ECO:0000313" key="4">
    <source>
        <dbReference type="EMBL" id="SEF24990.1"/>
    </source>
</evidence>
<keyword evidence="1" id="KW-0805">Transcription regulation</keyword>
<name>A0A1H5QFV7_9PSEU</name>
<dbReference type="PROSITE" id="PS50921">
    <property type="entry name" value="ANTAR"/>
    <property type="match status" value="1"/>
</dbReference>
<dbReference type="SMART" id="SM00065">
    <property type="entry name" value="GAF"/>
    <property type="match status" value="1"/>
</dbReference>
<keyword evidence="5" id="KW-1185">Reference proteome</keyword>
<dbReference type="AlphaFoldDB" id="A0A1H5QFV7"/>
<proteinExistence type="predicted"/>
<evidence type="ECO:0000256" key="1">
    <source>
        <dbReference type="ARBA" id="ARBA00023015"/>
    </source>
</evidence>
<dbReference type="Gene3D" id="1.10.10.10">
    <property type="entry name" value="Winged helix-like DNA-binding domain superfamily/Winged helix DNA-binding domain"/>
    <property type="match status" value="1"/>
</dbReference>
<dbReference type="PIRSF" id="PIRSF036625">
    <property type="entry name" value="GAF_ANTAR"/>
    <property type="match status" value="1"/>
</dbReference>
<dbReference type="Proteomes" id="UP000198878">
    <property type="component" value="Unassembled WGS sequence"/>
</dbReference>
<dbReference type="InterPro" id="IPR005561">
    <property type="entry name" value="ANTAR"/>
</dbReference>
<dbReference type="Pfam" id="PF03861">
    <property type="entry name" value="ANTAR"/>
    <property type="match status" value="1"/>
</dbReference>
<dbReference type="Pfam" id="PF13185">
    <property type="entry name" value="GAF_2"/>
    <property type="match status" value="1"/>
</dbReference>
<evidence type="ECO:0000259" key="3">
    <source>
        <dbReference type="PROSITE" id="PS50921"/>
    </source>
</evidence>
<dbReference type="STRING" id="218821.SAMN05421837_102959"/>
<evidence type="ECO:0000256" key="2">
    <source>
        <dbReference type="ARBA" id="ARBA00023163"/>
    </source>
</evidence>
<dbReference type="InterPro" id="IPR012074">
    <property type="entry name" value="GAF_ANTAR"/>
</dbReference>
<dbReference type="SMART" id="SM01012">
    <property type="entry name" value="ANTAR"/>
    <property type="match status" value="1"/>
</dbReference>
<dbReference type="GO" id="GO:0003723">
    <property type="term" value="F:RNA binding"/>
    <property type="evidence" value="ECO:0007669"/>
    <property type="project" value="InterPro"/>
</dbReference>
<dbReference type="EMBL" id="FNUJ01000002">
    <property type="protein sequence ID" value="SEF24990.1"/>
    <property type="molecule type" value="Genomic_DNA"/>
</dbReference>
<sequence length="244" mass="25968">MIAVTGEPIPPEQLDELTAAMADLTSALETQPSETEILETVCAEAVRAVPGADMASITAIRDGKPETAASTDDRAVDIDRVQYAAGEGPCLRAAETGEIVRLPLATAGAVWPEFTSYARGAGVGSYLAAPLRVDETLGGALNLFGYGDHGFAETDSRLLALYTTIVSFGLRSTRRYLNARRRVAELETAMSSRAVIEQAKGILMAAHRITADDAMKRLIAESQHTNVKLRDVATRFVEGLSSGD</sequence>
<dbReference type="SUPFAM" id="SSF55781">
    <property type="entry name" value="GAF domain-like"/>
    <property type="match status" value="1"/>
</dbReference>
<dbReference type="InterPro" id="IPR036388">
    <property type="entry name" value="WH-like_DNA-bd_sf"/>
</dbReference>
<feature type="domain" description="ANTAR" evidence="3">
    <location>
        <begin position="176"/>
        <end position="237"/>
    </location>
</feature>
<accession>A0A1H5QFV7</accession>
<protein>
    <submittedName>
        <fullName evidence="4">GAF domain-containing protein</fullName>
    </submittedName>
</protein>
<keyword evidence="2" id="KW-0804">Transcription</keyword>